<evidence type="ECO:0000256" key="6">
    <source>
        <dbReference type="ARBA" id="ARBA00022932"/>
    </source>
</evidence>
<sequence length="330" mass="37683">MENWNILGHEWAVELLREQVARRTLRHAYLFSGPPGVGRRTLALRLAQAVTCSTPSAPGVPCGRCRDCRQIEAGSHPDLLIVQSERVGGILKVDAVREARRLLNLKPLQSPYRIVLFLRFQEANDSASNALLKTLEEAPSHALLLLTADSPEQVLPTIASRCEIIRLRTLPFSLVEEFLKGHGIEDEKARLLAHLSEGRPGYALRLAQNPSALEERRERLAEFHHLLHASRVERFAYAETLAKDKESLRETFLLWLSYWRDVYLRAMQADLPIAHLDRLMDIEFLAGQLPKEQIHDLLRNLEKAIYRLDIGVNPRLLTESILLCWPRLEK</sequence>
<dbReference type="Gene3D" id="3.40.50.300">
    <property type="entry name" value="P-loop containing nucleotide triphosphate hydrolases"/>
    <property type="match status" value="1"/>
</dbReference>
<dbReference type="PANTHER" id="PTHR11669:SF8">
    <property type="entry name" value="DNA POLYMERASE III SUBUNIT DELTA"/>
    <property type="match status" value="1"/>
</dbReference>
<dbReference type="AlphaFoldDB" id="H5SHN1"/>
<feature type="domain" description="DNA polymerase III delta subunit C-terminal" evidence="8">
    <location>
        <begin position="212"/>
        <end position="325"/>
    </location>
</feature>
<evidence type="ECO:0000256" key="2">
    <source>
        <dbReference type="ARBA" id="ARBA00014363"/>
    </source>
</evidence>
<dbReference type="EC" id="2.7.7.7" evidence="1"/>
<proteinExistence type="predicted"/>
<reference evidence="9" key="1">
    <citation type="journal article" date="2005" name="Environ. Microbiol.">
        <title>Genetic and functional properties of uncultivated thermophilic crenarchaeotes from a subsurface gold mine as revealed by analysis of genome fragments.</title>
        <authorList>
            <person name="Nunoura T."/>
            <person name="Hirayama H."/>
            <person name="Takami H."/>
            <person name="Oida H."/>
            <person name="Nishi S."/>
            <person name="Shimamura S."/>
            <person name="Suzuki Y."/>
            <person name="Inagaki F."/>
            <person name="Takai K."/>
            <person name="Nealson K.H."/>
            <person name="Horikoshi K."/>
        </authorList>
    </citation>
    <scope>NUCLEOTIDE SEQUENCE</scope>
</reference>
<dbReference type="GO" id="GO:0003887">
    <property type="term" value="F:DNA-directed DNA polymerase activity"/>
    <property type="evidence" value="ECO:0007669"/>
    <property type="project" value="UniProtKB-KW"/>
</dbReference>
<accession>H5SHN1</accession>
<dbReference type="Pfam" id="PF13177">
    <property type="entry name" value="DNA_pol3_delta2"/>
    <property type="match status" value="1"/>
</dbReference>
<dbReference type="GO" id="GO:0008408">
    <property type="term" value="F:3'-5' exonuclease activity"/>
    <property type="evidence" value="ECO:0007669"/>
    <property type="project" value="InterPro"/>
</dbReference>
<keyword evidence="4" id="KW-0548">Nucleotidyltransferase</keyword>
<dbReference type="InterPro" id="IPR015199">
    <property type="entry name" value="DNA_pol_III_delta_C"/>
</dbReference>
<evidence type="ECO:0000256" key="7">
    <source>
        <dbReference type="ARBA" id="ARBA00049244"/>
    </source>
</evidence>
<protein>
    <recommendedName>
        <fullName evidence="2">DNA polymerase III subunit delta'</fullName>
        <ecNumber evidence="1">2.7.7.7</ecNumber>
    </recommendedName>
</protein>
<dbReference type="EMBL" id="AP011725">
    <property type="protein sequence ID" value="BAL55667.1"/>
    <property type="molecule type" value="Genomic_DNA"/>
</dbReference>
<dbReference type="NCBIfam" id="TIGR00678">
    <property type="entry name" value="holB"/>
    <property type="match status" value="1"/>
</dbReference>
<keyword evidence="6" id="KW-0239">DNA-directed DNA polymerase</keyword>
<evidence type="ECO:0000256" key="1">
    <source>
        <dbReference type="ARBA" id="ARBA00012417"/>
    </source>
</evidence>
<gene>
    <name evidence="9" type="ORF">HGMM_F30B08C19</name>
</gene>
<dbReference type="InterPro" id="IPR027417">
    <property type="entry name" value="P-loop_NTPase"/>
</dbReference>
<keyword evidence="5" id="KW-0235">DNA replication</keyword>
<comment type="catalytic activity">
    <reaction evidence="7">
        <text>DNA(n) + a 2'-deoxyribonucleoside 5'-triphosphate = DNA(n+1) + diphosphate</text>
        <dbReference type="Rhea" id="RHEA:22508"/>
        <dbReference type="Rhea" id="RHEA-COMP:17339"/>
        <dbReference type="Rhea" id="RHEA-COMP:17340"/>
        <dbReference type="ChEBI" id="CHEBI:33019"/>
        <dbReference type="ChEBI" id="CHEBI:61560"/>
        <dbReference type="ChEBI" id="CHEBI:173112"/>
        <dbReference type="EC" id="2.7.7.7"/>
    </reaction>
</comment>
<dbReference type="PANTHER" id="PTHR11669">
    <property type="entry name" value="REPLICATION FACTOR C / DNA POLYMERASE III GAMMA-TAU SUBUNIT"/>
    <property type="match status" value="1"/>
</dbReference>
<keyword evidence="3" id="KW-0808">Transferase</keyword>
<dbReference type="SUPFAM" id="SSF52540">
    <property type="entry name" value="P-loop containing nucleoside triphosphate hydrolases"/>
    <property type="match status" value="1"/>
</dbReference>
<organism evidence="9">
    <name type="scientific">uncultured Chloroflexota bacterium</name>
    <dbReference type="NCBI Taxonomy" id="166587"/>
    <lineage>
        <taxon>Bacteria</taxon>
        <taxon>Bacillati</taxon>
        <taxon>Chloroflexota</taxon>
        <taxon>environmental samples</taxon>
    </lineage>
</organism>
<dbReference type="InterPro" id="IPR050238">
    <property type="entry name" value="DNA_Rep/Repair_Clamp_Loader"/>
</dbReference>
<evidence type="ECO:0000259" key="8">
    <source>
        <dbReference type="Pfam" id="PF09115"/>
    </source>
</evidence>
<dbReference type="GO" id="GO:0006261">
    <property type="term" value="P:DNA-templated DNA replication"/>
    <property type="evidence" value="ECO:0007669"/>
    <property type="project" value="TreeGrafter"/>
</dbReference>
<name>H5SHN1_9CHLR</name>
<evidence type="ECO:0000256" key="3">
    <source>
        <dbReference type="ARBA" id="ARBA00022679"/>
    </source>
</evidence>
<evidence type="ECO:0000256" key="5">
    <source>
        <dbReference type="ARBA" id="ARBA00022705"/>
    </source>
</evidence>
<evidence type="ECO:0000256" key="4">
    <source>
        <dbReference type="ARBA" id="ARBA00022695"/>
    </source>
</evidence>
<dbReference type="InterPro" id="IPR004622">
    <property type="entry name" value="DNA_pol_HolB"/>
</dbReference>
<dbReference type="Pfam" id="PF09115">
    <property type="entry name" value="DNApol3-delta_C"/>
    <property type="match status" value="1"/>
</dbReference>
<reference evidence="9" key="2">
    <citation type="journal article" date="2012" name="PLoS ONE">
        <title>A Deeply Branching Thermophilic Bacterium with an Ancient Acetyl-CoA Pathway Dominates a Subsurface Ecosystem.</title>
        <authorList>
            <person name="Takami H."/>
            <person name="Noguchi H."/>
            <person name="Takaki Y."/>
            <person name="Uchiyama I."/>
            <person name="Toyoda A."/>
            <person name="Nishi S."/>
            <person name="Chee G.-J."/>
            <person name="Arai W."/>
            <person name="Nunoura T."/>
            <person name="Itoh T."/>
            <person name="Hattori M."/>
            <person name="Takai K."/>
        </authorList>
    </citation>
    <scope>NUCLEOTIDE SEQUENCE</scope>
</reference>
<evidence type="ECO:0000313" key="9">
    <source>
        <dbReference type="EMBL" id="BAL55667.1"/>
    </source>
</evidence>
<dbReference type="GO" id="GO:0009360">
    <property type="term" value="C:DNA polymerase III complex"/>
    <property type="evidence" value="ECO:0007669"/>
    <property type="project" value="InterPro"/>
</dbReference>
<dbReference type="GO" id="GO:0003677">
    <property type="term" value="F:DNA binding"/>
    <property type="evidence" value="ECO:0007669"/>
    <property type="project" value="InterPro"/>
</dbReference>